<accession>A0ABT2MUL5</accession>
<organism evidence="1 2">
    <name type="scientific">Laspinema palackyanum D2a</name>
    <dbReference type="NCBI Taxonomy" id="2953684"/>
    <lineage>
        <taxon>Bacteria</taxon>
        <taxon>Bacillati</taxon>
        <taxon>Cyanobacteriota</taxon>
        <taxon>Cyanophyceae</taxon>
        <taxon>Oscillatoriophycideae</taxon>
        <taxon>Oscillatoriales</taxon>
        <taxon>Laspinemataceae</taxon>
        <taxon>Laspinema</taxon>
        <taxon>Laspinema palackyanum</taxon>
    </lineage>
</organism>
<sequence length="109" mass="12688">MKARDFIKQDENVIVIFTHGQKFVIQEDNKGLTGEWKISLNRTVDRVILYHRDDDKNTNSLYIGNYAGVEPSTLEGRYNIRLTHLQYIGLTSLNWIEFAEGGQNPIRYL</sequence>
<proteinExistence type="predicted"/>
<comment type="caution">
    <text evidence="1">The sequence shown here is derived from an EMBL/GenBank/DDBJ whole genome shotgun (WGS) entry which is preliminary data.</text>
</comment>
<keyword evidence="2" id="KW-1185">Reference proteome</keyword>
<dbReference type="RefSeq" id="WP_368007957.1">
    <property type="nucleotide sequence ID" value="NZ_JAMXFF010000031.1"/>
</dbReference>
<name>A0ABT2MUL5_9CYAN</name>
<dbReference type="EMBL" id="JAMXFF010000031">
    <property type="protein sequence ID" value="MCT7968440.1"/>
    <property type="molecule type" value="Genomic_DNA"/>
</dbReference>
<evidence type="ECO:0000313" key="1">
    <source>
        <dbReference type="EMBL" id="MCT7968440.1"/>
    </source>
</evidence>
<evidence type="ECO:0000313" key="2">
    <source>
        <dbReference type="Proteomes" id="UP001525890"/>
    </source>
</evidence>
<dbReference type="Proteomes" id="UP001525890">
    <property type="component" value="Unassembled WGS sequence"/>
</dbReference>
<protein>
    <submittedName>
        <fullName evidence="1">Uncharacterized protein</fullName>
    </submittedName>
</protein>
<reference evidence="1 2" key="1">
    <citation type="journal article" date="2022" name="Front. Microbiol.">
        <title>High genomic differentiation and limited gene flow indicate recent cryptic speciation within the genus Laspinema (cyanobacteria).</title>
        <authorList>
            <person name="Stanojkovic A."/>
            <person name="Skoupy S."/>
            <person name="Skaloud P."/>
            <person name="Dvorak P."/>
        </authorList>
    </citation>
    <scope>NUCLEOTIDE SEQUENCE [LARGE SCALE GENOMIC DNA]</scope>
    <source>
        <strain evidence="1 2">D2a</strain>
    </source>
</reference>
<gene>
    <name evidence="1" type="ORF">NG799_19200</name>
</gene>